<comment type="subcellular location">
    <subcellularLocation>
        <location evidence="1 9 10">Nucleus</location>
    </subcellularLocation>
</comment>
<dbReference type="GO" id="GO:0003677">
    <property type="term" value="F:DNA binding"/>
    <property type="evidence" value="ECO:0007669"/>
    <property type="project" value="UniProtKB-UniRule"/>
</dbReference>
<dbReference type="SMART" id="SM00389">
    <property type="entry name" value="HOX"/>
    <property type="match status" value="1"/>
</dbReference>
<keyword evidence="5" id="KW-0805">Transcription regulation</keyword>
<keyword evidence="13" id="KW-1185">Reference proteome</keyword>
<dbReference type="PANTHER" id="PTHR21408:SF1">
    <property type="entry name" value="HOMEODOMAIN-ONLY PROTEIN"/>
    <property type="match status" value="1"/>
</dbReference>
<keyword evidence="8 9" id="KW-0539">Nucleus</keyword>
<evidence type="ECO:0000256" key="1">
    <source>
        <dbReference type="ARBA" id="ARBA00004123"/>
    </source>
</evidence>
<evidence type="ECO:0000256" key="10">
    <source>
        <dbReference type="RuleBase" id="RU000682"/>
    </source>
</evidence>
<dbReference type="CDD" id="cd00086">
    <property type="entry name" value="homeodomain"/>
    <property type="match status" value="1"/>
</dbReference>
<evidence type="ECO:0000256" key="7">
    <source>
        <dbReference type="ARBA" id="ARBA00023163"/>
    </source>
</evidence>
<evidence type="ECO:0000256" key="8">
    <source>
        <dbReference type="ARBA" id="ARBA00023242"/>
    </source>
</evidence>
<organism evidence="12 13">
    <name type="scientific">Vespula vulgaris</name>
    <name type="common">Yellow jacket</name>
    <name type="synonym">Wasp</name>
    <dbReference type="NCBI Taxonomy" id="7454"/>
    <lineage>
        <taxon>Eukaryota</taxon>
        <taxon>Metazoa</taxon>
        <taxon>Ecdysozoa</taxon>
        <taxon>Arthropoda</taxon>
        <taxon>Hexapoda</taxon>
        <taxon>Insecta</taxon>
        <taxon>Pterygota</taxon>
        <taxon>Neoptera</taxon>
        <taxon>Endopterygota</taxon>
        <taxon>Hymenoptera</taxon>
        <taxon>Apocrita</taxon>
        <taxon>Aculeata</taxon>
        <taxon>Vespoidea</taxon>
        <taxon>Vespidae</taxon>
        <taxon>Vespinae</taxon>
        <taxon>Vespula</taxon>
    </lineage>
</organism>
<sequence length="131" mass="15193">MLPSSRSTWKSAYYYNADNSYAFYRTTDINLEDANKSVKPARTLKFVPRSSSTRNYSPQRKHIPRTIRLTEYQEAVLEDQFKRWPRAPHTGDIVLLAAETGLSEDDVQDWYAIRLAQWRKEQGLGGNLGLH</sequence>
<keyword evidence="4" id="KW-0678">Repressor</keyword>
<evidence type="ECO:0000256" key="3">
    <source>
        <dbReference type="ARBA" id="ARBA00022473"/>
    </source>
</evidence>
<dbReference type="SUPFAM" id="SSF46689">
    <property type="entry name" value="Homeodomain-like"/>
    <property type="match status" value="1"/>
</dbReference>
<reference evidence="12" key="1">
    <citation type="journal article" date="2020" name="G3 (Bethesda)">
        <title>High-Quality Assemblies for Three Invasive Social Wasps from the &lt;i&gt;Vespula&lt;/i&gt; Genus.</title>
        <authorList>
            <person name="Harrop T.W.R."/>
            <person name="Guhlin J."/>
            <person name="McLaughlin G.M."/>
            <person name="Permina E."/>
            <person name="Stockwell P."/>
            <person name="Gilligan J."/>
            <person name="Le Lec M.F."/>
            <person name="Gruber M.A.M."/>
            <person name="Quinn O."/>
            <person name="Lovegrove M."/>
            <person name="Duncan E.J."/>
            <person name="Remnant E.J."/>
            <person name="Van Eeckhoven J."/>
            <person name="Graham B."/>
            <person name="Knapp R.A."/>
            <person name="Langford K.W."/>
            <person name="Kronenberg Z."/>
            <person name="Press M.O."/>
            <person name="Eacker S.M."/>
            <person name="Wilson-Rankin E.E."/>
            <person name="Purcell J."/>
            <person name="Lester P.J."/>
            <person name="Dearden P.K."/>
        </authorList>
    </citation>
    <scope>NUCLEOTIDE SEQUENCE</scope>
    <source>
        <strain evidence="12">Marl-1</strain>
    </source>
</reference>
<evidence type="ECO:0000259" key="11">
    <source>
        <dbReference type="PROSITE" id="PS50071"/>
    </source>
</evidence>
<dbReference type="Gene3D" id="1.10.10.60">
    <property type="entry name" value="Homeodomain-like"/>
    <property type="match status" value="1"/>
</dbReference>
<evidence type="ECO:0000313" key="12">
    <source>
        <dbReference type="EMBL" id="KAF7400475.1"/>
    </source>
</evidence>
<feature type="DNA-binding region" description="Homeobox" evidence="9">
    <location>
        <begin position="62"/>
        <end position="122"/>
    </location>
</feature>
<proteinExistence type="predicted"/>
<evidence type="ECO:0000256" key="6">
    <source>
        <dbReference type="ARBA" id="ARBA00023155"/>
    </source>
</evidence>
<gene>
    <name evidence="12" type="ORF">HZH66_005659</name>
</gene>
<dbReference type="Proteomes" id="UP000614350">
    <property type="component" value="Unassembled WGS sequence"/>
</dbReference>
<feature type="domain" description="Homeobox" evidence="11">
    <location>
        <begin position="60"/>
        <end position="121"/>
    </location>
</feature>
<dbReference type="PANTHER" id="PTHR21408">
    <property type="entry name" value="HOMEODOMAIN-ONLY PROTEIN"/>
    <property type="match status" value="1"/>
</dbReference>
<evidence type="ECO:0000256" key="2">
    <source>
        <dbReference type="ARBA" id="ARBA00021327"/>
    </source>
</evidence>
<name>A0A834N970_VESVU</name>
<comment type="caution">
    <text evidence="12">The sequence shown here is derived from an EMBL/GenBank/DDBJ whole genome shotgun (WGS) entry which is preliminary data.</text>
</comment>
<dbReference type="EMBL" id="JACSEA010000005">
    <property type="protein sequence ID" value="KAF7400475.1"/>
    <property type="molecule type" value="Genomic_DNA"/>
</dbReference>
<dbReference type="GO" id="GO:0030154">
    <property type="term" value="P:cell differentiation"/>
    <property type="evidence" value="ECO:0007669"/>
    <property type="project" value="InterPro"/>
</dbReference>
<evidence type="ECO:0000256" key="9">
    <source>
        <dbReference type="PROSITE-ProRule" id="PRU00108"/>
    </source>
</evidence>
<keyword evidence="3" id="KW-0217">Developmental protein</keyword>
<evidence type="ECO:0000256" key="5">
    <source>
        <dbReference type="ARBA" id="ARBA00023015"/>
    </source>
</evidence>
<dbReference type="InterPro" id="IPR001356">
    <property type="entry name" value="HD"/>
</dbReference>
<protein>
    <recommendedName>
        <fullName evidence="2">Homeodomain-only protein</fullName>
    </recommendedName>
</protein>
<dbReference type="GO" id="GO:0005634">
    <property type="term" value="C:nucleus"/>
    <property type="evidence" value="ECO:0007669"/>
    <property type="project" value="UniProtKB-SubCell"/>
</dbReference>
<evidence type="ECO:0000256" key="4">
    <source>
        <dbReference type="ARBA" id="ARBA00022491"/>
    </source>
</evidence>
<accession>A0A834N970</accession>
<evidence type="ECO:0000313" key="13">
    <source>
        <dbReference type="Proteomes" id="UP000614350"/>
    </source>
</evidence>
<keyword evidence="6 9" id="KW-0371">Homeobox</keyword>
<dbReference type="GO" id="GO:0006357">
    <property type="term" value="P:regulation of transcription by RNA polymerase II"/>
    <property type="evidence" value="ECO:0007669"/>
    <property type="project" value="TreeGrafter"/>
</dbReference>
<dbReference type="PROSITE" id="PS50071">
    <property type="entry name" value="HOMEOBOX_2"/>
    <property type="match status" value="1"/>
</dbReference>
<dbReference type="InterPro" id="IPR009057">
    <property type="entry name" value="Homeodomain-like_sf"/>
</dbReference>
<dbReference type="InterPro" id="IPR039162">
    <property type="entry name" value="HOPX"/>
</dbReference>
<dbReference type="AlphaFoldDB" id="A0A834N970"/>
<dbReference type="Pfam" id="PF00046">
    <property type="entry name" value="Homeodomain"/>
    <property type="match status" value="1"/>
</dbReference>
<keyword evidence="7" id="KW-0804">Transcription</keyword>
<keyword evidence="9 10" id="KW-0238">DNA-binding</keyword>